<dbReference type="SUPFAM" id="SSF51445">
    <property type="entry name" value="(Trans)glycosidases"/>
    <property type="match status" value="1"/>
</dbReference>
<dbReference type="AlphaFoldDB" id="A0A9N9UHC9"/>
<evidence type="ECO:0000259" key="10">
    <source>
        <dbReference type="Pfam" id="PF22666"/>
    </source>
</evidence>
<dbReference type="Gene3D" id="3.20.20.80">
    <property type="entry name" value="Glycosidases"/>
    <property type="match status" value="1"/>
</dbReference>
<evidence type="ECO:0000313" key="11">
    <source>
        <dbReference type="EMBL" id="CAG9986583.1"/>
    </source>
</evidence>
<dbReference type="Pfam" id="PF00703">
    <property type="entry name" value="Glyco_hydro_2"/>
    <property type="match status" value="1"/>
</dbReference>
<comment type="similarity">
    <text evidence="1">Belongs to the glycosyl hydrolase 2 family.</text>
</comment>
<dbReference type="Pfam" id="PF22666">
    <property type="entry name" value="Glyco_hydro_2_N2"/>
    <property type="match status" value="1"/>
</dbReference>
<evidence type="ECO:0000256" key="4">
    <source>
        <dbReference type="ARBA" id="ARBA00023295"/>
    </source>
</evidence>
<evidence type="ECO:0000313" key="12">
    <source>
        <dbReference type="Proteomes" id="UP000754883"/>
    </source>
</evidence>
<reference evidence="12" key="1">
    <citation type="submission" date="2019-06" db="EMBL/GenBank/DDBJ databases">
        <authorList>
            <person name="Broberg M."/>
        </authorList>
    </citation>
    <scope>NUCLEOTIDE SEQUENCE [LARGE SCALE GENOMIC DNA]</scope>
</reference>
<evidence type="ECO:0000259" key="8">
    <source>
        <dbReference type="Pfam" id="PF17786"/>
    </source>
</evidence>
<dbReference type="Pfam" id="PF18368">
    <property type="entry name" value="Ig_GlcNase"/>
    <property type="match status" value="1"/>
</dbReference>
<reference evidence="11 12" key="2">
    <citation type="submission" date="2021-10" db="EMBL/GenBank/DDBJ databases">
        <authorList>
            <person name="Piombo E."/>
        </authorList>
    </citation>
    <scope>NUCLEOTIDE SEQUENCE [LARGE SCALE GENOMIC DNA]</scope>
</reference>
<dbReference type="OrthoDB" id="408532at2759"/>
<dbReference type="InterPro" id="IPR013783">
    <property type="entry name" value="Ig-like_fold"/>
</dbReference>
<feature type="domain" description="Mannosidase Ig/CBM-like" evidence="8">
    <location>
        <begin position="684"/>
        <end position="765"/>
    </location>
</feature>
<dbReference type="Gene3D" id="2.60.40.10">
    <property type="entry name" value="Immunoglobulins"/>
    <property type="match status" value="3"/>
</dbReference>
<keyword evidence="4" id="KW-0326">Glycosidase</keyword>
<evidence type="ECO:0000259" key="9">
    <source>
        <dbReference type="Pfam" id="PF18368"/>
    </source>
</evidence>
<protein>
    <recommendedName>
        <fullName evidence="13">Exo-1,4-beta-D-glucosaminidase</fullName>
    </recommendedName>
</protein>
<dbReference type="SUPFAM" id="SSF49785">
    <property type="entry name" value="Galactose-binding domain-like"/>
    <property type="match status" value="1"/>
</dbReference>
<sequence>MSAWHVFLTLALSIIGPGHSAAAVDPIVSQNGQVVPIPSWDIISSADVSDSLSSLARAGVDTGSWQHVPLSRCTLMGCMIEAGLYNEHDLWFSNNLEHVDKAQFDVPWIYRSEFAVQATPDRHYVLPTHGISSSGEIWLNGHQIANETLQSGSHSGHNYDITKAVVNGTNALVIKVNPTNYYRDLAIAWVDWNPAPPDNGTGVWRDVEVHQTGPLRFSNALIAQVSIDPGAVSLRVQVQNLKASSPVEAVARAVITAPDGDEEFVLEKKLSLEKKSSQILEFNQTFENPQIWWPKQWGEQPLYTAKISISVDNATSDVAEHTFGLRTVTKEINADDDIVFYVNGQPFQVFGGGFGSDMFLRWDGERFESIVKYMLDVGYNTLRLEGKNEQPELYEIADRYGLMVMAGWECCDKWEAFEYNTDLPVDPVPVWNGSDYDWAGYSMLHEAHMMQSHPSMLAYLVGSDYWPDDKATKIYVDALQQANWQVPIVAAASKRGYPDLLGPTGMKMEGPYDWIPPNYWYDTEPSKERYGSAFGFGSELGAGVGTPELGSLKNFLTESDMDDLWKNPEKGLYHMSTSRSSFYTRTIYNEGLYKRYGSPTSLDDYLLKAQVSDYESTRAQHEGFASHWSTGRVATGMIYWMLDNAWPSLHWNIFDRYLHPAGSYFGTKVGTRPEHVAYDYVNKDIWLINRSLDKSGSRTIDVDVIDLNGKEVSKATLDATTTPNKAIQVGEVPGLDKIDNVVFLRLNLRDEDGDVLSRNVYWLSKTIDALAWENSTWYHTPVSNFADYTSLFKLDTATVKASSAASESSEGAFTVTLENESEVPAFFIRLTLVDEEGGDVNPVTWSDNYVTLWPKEKLELTVHGWDGSGEKVQISGGNIDDQELDL</sequence>
<dbReference type="Pfam" id="PF17786">
    <property type="entry name" value="Mannosidase_ig"/>
    <property type="match status" value="1"/>
</dbReference>
<dbReference type="InterPro" id="IPR043534">
    <property type="entry name" value="EBDG/EBM"/>
</dbReference>
<keyword evidence="3" id="KW-0119">Carbohydrate metabolism</keyword>
<proteinExistence type="inferred from homology"/>
<evidence type="ECO:0000256" key="1">
    <source>
        <dbReference type="ARBA" id="ARBA00007401"/>
    </source>
</evidence>
<name>A0A9N9UHC9_9HYPO</name>
<evidence type="ECO:0000259" key="7">
    <source>
        <dbReference type="Pfam" id="PF00703"/>
    </source>
</evidence>
<feature type="domain" description="Beta-mannosidase-like galactose-binding" evidence="10">
    <location>
        <begin position="72"/>
        <end position="180"/>
    </location>
</feature>
<dbReference type="InterPro" id="IPR036156">
    <property type="entry name" value="Beta-gal/glucu_dom_sf"/>
</dbReference>
<dbReference type="GO" id="GO:0000272">
    <property type="term" value="P:polysaccharide catabolic process"/>
    <property type="evidence" value="ECO:0007669"/>
    <property type="project" value="UniProtKB-KW"/>
</dbReference>
<evidence type="ECO:0000256" key="5">
    <source>
        <dbReference type="ARBA" id="ARBA00023326"/>
    </source>
</evidence>
<dbReference type="PANTHER" id="PTHR43536:SF1">
    <property type="entry name" value="MANNOSYLGLYCOPROTEIN ENDO-BETA-MANNOSIDASE"/>
    <property type="match status" value="1"/>
</dbReference>
<dbReference type="InterPro" id="IPR041447">
    <property type="entry name" value="Mannosidase_ig"/>
</dbReference>
<comment type="caution">
    <text evidence="11">The sequence shown here is derived from an EMBL/GenBank/DDBJ whole genome shotgun (WGS) entry which is preliminary data.</text>
</comment>
<dbReference type="InterPro" id="IPR017853">
    <property type="entry name" value="GH"/>
</dbReference>
<dbReference type="SUPFAM" id="SSF49303">
    <property type="entry name" value="beta-Galactosidase/glucuronidase domain"/>
    <property type="match status" value="3"/>
</dbReference>
<keyword evidence="6" id="KW-0732">Signal</keyword>
<dbReference type="EMBL" id="CABFNO020001405">
    <property type="protein sequence ID" value="CAG9986583.1"/>
    <property type="molecule type" value="Genomic_DNA"/>
</dbReference>
<dbReference type="Gene3D" id="2.60.120.260">
    <property type="entry name" value="Galactose-binding domain-like"/>
    <property type="match status" value="1"/>
</dbReference>
<keyword evidence="12" id="KW-1185">Reference proteome</keyword>
<keyword evidence="2" id="KW-0378">Hydrolase</keyword>
<keyword evidence="5" id="KW-0624">Polysaccharide degradation</keyword>
<dbReference type="Proteomes" id="UP000754883">
    <property type="component" value="Unassembled WGS sequence"/>
</dbReference>
<accession>A0A9N9UHC9</accession>
<evidence type="ECO:0000256" key="6">
    <source>
        <dbReference type="SAM" id="SignalP"/>
    </source>
</evidence>
<feature type="chain" id="PRO_5040259089" description="Exo-1,4-beta-D-glucosaminidase" evidence="6">
    <location>
        <begin position="23"/>
        <end position="886"/>
    </location>
</feature>
<dbReference type="InterPro" id="IPR008979">
    <property type="entry name" value="Galactose-bd-like_sf"/>
</dbReference>
<evidence type="ECO:0008006" key="13">
    <source>
        <dbReference type="Google" id="ProtNLM"/>
    </source>
</evidence>
<dbReference type="InterPro" id="IPR054593">
    <property type="entry name" value="Beta-mannosidase-like_N2"/>
</dbReference>
<feature type="signal peptide" evidence="6">
    <location>
        <begin position="1"/>
        <end position="22"/>
    </location>
</feature>
<dbReference type="InterPro" id="IPR006102">
    <property type="entry name" value="Ig-like_GH2"/>
</dbReference>
<evidence type="ECO:0000256" key="2">
    <source>
        <dbReference type="ARBA" id="ARBA00022801"/>
    </source>
</evidence>
<feature type="domain" description="Exo-beta-D-glucosaminidase Ig-fold" evidence="9">
    <location>
        <begin position="777"/>
        <end position="879"/>
    </location>
</feature>
<dbReference type="PANTHER" id="PTHR43536">
    <property type="entry name" value="MANNOSYLGLYCOPROTEIN ENDO-BETA-MANNOSIDASE"/>
    <property type="match status" value="1"/>
</dbReference>
<feature type="domain" description="Glycoside hydrolase family 2 immunoglobulin-like beta-sandwich" evidence="7">
    <location>
        <begin position="228"/>
        <end position="326"/>
    </location>
</feature>
<organism evidence="11 12">
    <name type="scientific">Clonostachys byssicola</name>
    <dbReference type="NCBI Taxonomy" id="160290"/>
    <lineage>
        <taxon>Eukaryota</taxon>
        <taxon>Fungi</taxon>
        <taxon>Dikarya</taxon>
        <taxon>Ascomycota</taxon>
        <taxon>Pezizomycotina</taxon>
        <taxon>Sordariomycetes</taxon>
        <taxon>Hypocreomycetidae</taxon>
        <taxon>Hypocreales</taxon>
        <taxon>Bionectriaceae</taxon>
        <taxon>Clonostachys</taxon>
    </lineage>
</organism>
<dbReference type="InterPro" id="IPR041351">
    <property type="entry name" value="Ig_GlcNase"/>
</dbReference>
<dbReference type="GO" id="GO:0004553">
    <property type="term" value="F:hydrolase activity, hydrolyzing O-glycosyl compounds"/>
    <property type="evidence" value="ECO:0007669"/>
    <property type="project" value="InterPro"/>
</dbReference>
<evidence type="ECO:0000256" key="3">
    <source>
        <dbReference type="ARBA" id="ARBA00023277"/>
    </source>
</evidence>
<gene>
    <name evidence="11" type="ORF">CBYS24578_00007779</name>
</gene>